<dbReference type="PROSITE" id="PS01031">
    <property type="entry name" value="SHSP"/>
    <property type="match status" value="1"/>
</dbReference>
<gene>
    <name evidence="4" type="ORF">Acr_28g0013970</name>
</gene>
<dbReference type="FunFam" id="2.60.40.790:FF:000049">
    <property type="entry name" value="Increased DNA methylation 3"/>
    <property type="match status" value="1"/>
</dbReference>
<proteinExistence type="inferred from homology"/>
<dbReference type="InterPro" id="IPR039321">
    <property type="entry name" value="IDM2/3-like"/>
</dbReference>
<dbReference type="PANTHER" id="PTHR34661">
    <property type="entry name" value="INCREASED DNA METHYLATION 3"/>
    <property type="match status" value="1"/>
</dbReference>
<dbReference type="AlphaFoldDB" id="A0A7J0HCF1"/>
<name>A0A7J0HCF1_9ERIC</name>
<dbReference type="CDD" id="cd06464">
    <property type="entry name" value="ACD_sHsps-like"/>
    <property type="match status" value="1"/>
</dbReference>
<organism evidence="4 5">
    <name type="scientific">Actinidia rufa</name>
    <dbReference type="NCBI Taxonomy" id="165716"/>
    <lineage>
        <taxon>Eukaryota</taxon>
        <taxon>Viridiplantae</taxon>
        <taxon>Streptophyta</taxon>
        <taxon>Embryophyta</taxon>
        <taxon>Tracheophyta</taxon>
        <taxon>Spermatophyta</taxon>
        <taxon>Magnoliopsida</taxon>
        <taxon>eudicotyledons</taxon>
        <taxon>Gunneridae</taxon>
        <taxon>Pentapetalae</taxon>
        <taxon>asterids</taxon>
        <taxon>Ericales</taxon>
        <taxon>Actinidiaceae</taxon>
        <taxon>Actinidia</taxon>
    </lineage>
</organism>
<dbReference type="InterPro" id="IPR002068">
    <property type="entry name" value="A-crystallin/Hsp20_dom"/>
</dbReference>
<dbReference type="SUPFAM" id="SSF49764">
    <property type="entry name" value="HSP20-like chaperones"/>
    <property type="match status" value="1"/>
</dbReference>
<dbReference type="OrthoDB" id="1211981at2759"/>
<evidence type="ECO:0000256" key="2">
    <source>
        <dbReference type="RuleBase" id="RU003616"/>
    </source>
</evidence>
<feature type="domain" description="SHSP" evidence="3">
    <location>
        <begin position="22"/>
        <end position="139"/>
    </location>
</feature>
<dbReference type="PANTHER" id="PTHR34661:SF2">
    <property type="entry name" value="SHSP DOMAIN-CONTAINING PROTEIN"/>
    <property type="match status" value="1"/>
</dbReference>
<evidence type="ECO:0000313" key="4">
    <source>
        <dbReference type="EMBL" id="GFZ20692.1"/>
    </source>
</evidence>
<comment type="caution">
    <text evidence="4">The sequence shown here is derived from an EMBL/GenBank/DDBJ whole genome shotgun (WGS) entry which is preliminary data.</text>
</comment>
<dbReference type="Pfam" id="PF00011">
    <property type="entry name" value="HSP20"/>
    <property type="match status" value="1"/>
</dbReference>
<dbReference type="InterPro" id="IPR008978">
    <property type="entry name" value="HSP20-like_chaperone"/>
</dbReference>
<dbReference type="Proteomes" id="UP000585474">
    <property type="component" value="Unassembled WGS sequence"/>
</dbReference>
<keyword evidence="5" id="KW-1185">Reference proteome</keyword>
<evidence type="ECO:0000256" key="1">
    <source>
        <dbReference type="PROSITE-ProRule" id="PRU00285"/>
    </source>
</evidence>
<comment type="similarity">
    <text evidence="1 2">Belongs to the small heat shock protein (HSP20) family.</text>
</comment>
<reference evidence="4 5" key="1">
    <citation type="submission" date="2019-07" db="EMBL/GenBank/DDBJ databases">
        <title>De Novo Assembly of kiwifruit Actinidia rufa.</title>
        <authorList>
            <person name="Sugita-Konishi S."/>
            <person name="Sato K."/>
            <person name="Mori E."/>
            <person name="Abe Y."/>
            <person name="Kisaki G."/>
            <person name="Hamano K."/>
            <person name="Suezawa K."/>
            <person name="Otani M."/>
            <person name="Fukuda T."/>
            <person name="Manabe T."/>
            <person name="Gomi K."/>
            <person name="Tabuchi M."/>
            <person name="Akimitsu K."/>
            <person name="Kataoka I."/>
        </authorList>
    </citation>
    <scope>NUCLEOTIDE SEQUENCE [LARGE SCALE GENOMIC DNA]</scope>
    <source>
        <strain evidence="5">cv. Fuchu</strain>
    </source>
</reference>
<accession>A0A7J0HCF1</accession>
<sequence length="139" mass="15137">MNVEECVVSEQLKPAVLLTGTAKDGRSGTPIGVMDIGESEKAYLCRVALPGLRNNESNINCDIERDGRVHIHGSVTSGVLKDSTTVYEMTVQELSPPGRFTITFNLPGPVDPRLASPNFRSDGILEIVIFKPQLRKSEV</sequence>
<evidence type="ECO:0000259" key="3">
    <source>
        <dbReference type="PROSITE" id="PS01031"/>
    </source>
</evidence>
<dbReference type="EMBL" id="BJWL01000028">
    <property type="protein sequence ID" value="GFZ20692.1"/>
    <property type="molecule type" value="Genomic_DNA"/>
</dbReference>
<dbReference type="GO" id="GO:0005634">
    <property type="term" value="C:nucleus"/>
    <property type="evidence" value="ECO:0007669"/>
    <property type="project" value="TreeGrafter"/>
</dbReference>
<dbReference type="Gene3D" id="2.60.40.790">
    <property type="match status" value="1"/>
</dbReference>
<protein>
    <recommendedName>
        <fullName evidence="3">SHSP domain-containing protein</fullName>
    </recommendedName>
</protein>
<evidence type="ECO:0000313" key="5">
    <source>
        <dbReference type="Proteomes" id="UP000585474"/>
    </source>
</evidence>